<organism evidence="2 3">
    <name type="scientific">Listeria fleischmannii 1991</name>
    <dbReference type="NCBI Taxonomy" id="1430899"/>
    <lineage>
        <taxon>Bacteria</taxon>
        <taxon>Bacillati</taxon>
        <taxon>Bacillota</taxon>
        <taxon>Bacilli</taxon>
        <taxon>Bacillales</taxon>
        <taxon>Listeriaceae</taxon>
        <taxon>Listeria</taxon>
    </lineage>
</organism>
<reference evidence="2 3" key="1">
    <citation type="journal article" date="2015" name="Genome Biol. Evol.">
        <title>Comparative Genomics of Listeria Sensu Lato: Genus-Wide Differences in Evolutionary Dynamics and the Progressive Gain of Complex, Potentially Pathogenicity-Related Traits through Lateral Gene Transfer.</title>
        <authorList>
            <person name="Chiara M."/>
            <person name="Caruso M."/>
            <person name="D'Erchia A.M."/>
            <person name="Manzari C."/>
            <person name="Fraccalvieri R."/>
            <person name="Goffredo E."/>
            <person name="Latorre L."/>
            <person name="Miccolupo A."/>
            <person name="Padalino I."/>
            <person name="Santagada G."/>
            <person name="Chiocco D."/>
            <person name="Pesole G."/>
            <person name="Horner D.S."/>
            <person name="Parisi A."/>
        </authorList>
    </citation>
    <scope>NUCLEOTIDE SEQUENCE [LARGE SCALE GENOMIC DNA]</scope>
    <source>
        <strain evidence="2 3">1991</strain>
    </source>
</reference>
<evidence type="ECO:0000313" key="3">
    <source>
        <dbReference type="Proteomes" id="UP000052258"/>
    </source>
</evidence>
<dbReference type="AlphaFoldDB" id="A0A0J8GJP5"/>
<protein>
    <recommendedName>
        <fullName evidence="1">UPF0637 protein X560_0231</fullName>
    </recommendedName>
</protein>
<dbReference type="InterPro" id="IPR053707">
    <property type="entry name" value="UPF0637_domain_sf"/>
</dbReference>
<gene>
    <name evidence="2" type="ORF">X560_0231</name>
</gene>
<comment type="caution">
    <text evidence="2">The sequence shown here is derived from an EMBL/GenBank/DDBJ whole genome shotgun (WGS) entry which is preliminary data.</text>
</comment>
<dbReference type="PIRSF" id="PIRSF021332">
    <property type="entry name" value="DUF1054"/>
    <property type="match status" value="1"/>
</dbReference>
<dbReference type="InterPro" id="IPR009403">
    <property type="entry name" value="UPF0637"/>
</dbReference>
<name>A0A0J8GJP5_9LIST</name>
<dbReference type="SUPFAM" id="SSF142913">
    <property type="entry name" value="YktB/PF0168-like"/>
    <property type="match status" value="1"/>
</dbReference>
<dbReference type="HAMAP" id="MF_01851">
    <property type="entry name" value="UPF0637"/>
    <property type="match status" value="1"/>
</dbReference>
<dbReference type="PATRIC" id="fig|1430899.3.peg.232"/>
<evidence type="ECO:0000256" key="1">
    <source>
        <dbReference type="HAMAP-Rule" id="MF_01851"/>
    </source>
</evidence>
<dbReference type="Gene3D" id="3.30.930.20">
    <property type="entry name" value="Protein of unknown function DUF1054"/>
    <property type="match status" value="1"/>
</dbReference>
<dbReference type="RefSeq" id="WP_007472766.1">
    <property type="nucleotide sequence ID" value="NZ_KQ130610.1"/>
</dbReference>
<comment type="similarity">
    <text evidence="1">Belongs to the UPF0637 family.</text>
</comment>
<evidence type="ECO:0000313" key="2">
    <source>
        <dbReference type="EMBL" id="KMT61164.1"/>
    </source>
</evidence>
<proteinExistence type="inferred from homology"/>
<keyword evidence="3" id="KW-1185">Reference proteome</keyword>
<accession>A0A0J8GJP5</accession>
<dbReference type="EMBL" id="AZHO01000004">
    <property type="protein sequence ID" value="KMT61164.1"/>
    <property type="molecule type" value="Genomic_DNA"/>
</dbReference>
<dbReference type="Pfam" id="PF06335">
    <property type="entry name" value="DUF1054"/>
    <property type="match status" value="1"/>
</dbReference>
<dbReference type="OrthoDB" id="9812818at2"/>
<dbReference type="Proteomes" id="UP000052258">
    <property type="component" value="Unassembled WGS sequence"/>
</dbReference>
<sequence length="203" mass="23655">MTNGFTKKDFKAMRTKGLENRMEAIQTQIQPKFKALGEELTQFLSMELHTEMYLHIARHARRSVNPPDSTWFAICDDKRGYKKHPHFQVGLYGDYLFIWLAFIYENEDRDQIASRFLENQAMFDALPTDFSISKDHTVSTTFALDSKELLGTLKRFRDVKKGEFLVGKVYSEDSALLRSEKALLKEAETVFRELLPLYQLAIK</sequence>